<proteinExistence type="predicted"/>
<dbReference type="PANTHER" id="PTHR43591:SF24">
    <property type="entry name" value="2-METHOXY-6-POLYPRENYL-1,4-BENZOQUINOL METHYLASE, MITOCHONDRIAL"/>
    <property type="match status" value="1"/>
</dbReference>
<dbReference type="SUPFAM" id="SSF53335">
    <property type="entry name" value="S-adenosyl-L-methionine-dependent methyltransferases"/>
    <property type="match status" value="1"/>
</dbReference>
<dbReference type="Proteomes" id="UP001218231">
    <property type="component" value="Plasmid unnamed1"/>
</dbReference>
<name>A0ABY7U2L9_9SPHN</name>
<keyword evidence="2" id="KW-0489">Methyltransferase</keyword>
<geneLocation type="plasmid" evidence="2 3">
    <name>unnamed1</name>
</geneLocation>
<dbReference type="PANTHER" id="PTHR43591">
    <property type="entry name" value="METHYLTRANSFERASE"/>
    <property type="match status" value="1"/>
</dbReference>
<dbReference type="EMBL" id="CP117418">
    <property type="protein sequence ID" value="WCT79741.1"/>
    <property type="molecule type" value="Genomic_DNA"/>
</dbReference>
<keyword evidence="3" id="KW-1185">Reference proteome</keyword>
<dbReference type="Gene3D" id="3.40.50.150">
    <property type="entry name" value="Vaccinia Virus protein VP39"/>
    <property type="match status" value="1"/>
</dbReference>
<reference evidence="2 3" key="1">
    <citation type="submission" date="2023-02" db="EMBL/GenBank/DDBJ databases">
        <title>Genome sequence of Novosphingobium humi KACC 19094.</title>
        <authorList>
            <person name="Kim S."/>
            <person name="Heo J."/>
            <person name="Kwon S.-W."/>
        </authorList>
    </citation>
    <scope>NUCLEOTIDE SEQUENCE [LARGE SCALE GENOMIC DNA]</scope>
    <source>
        <strain evidence="2 3">KACC 19094</strain>
        <plasmid evidence="2 3">unnamed1</plasmid>
    </source>
</reference>
<dbReference type="RefSeq" id="WP_273620012.1">
    <property type="nucleotide sequence ID" value="NZ_CP117418.1"/>
</dbReference>
<organism evidence="2 3">
    <name type="scientific">Novosphingobium humi</name>
    <dbReference type="NCBI Taxonomy" id="2282397"/>
    <lineage>
        <taxon>Bacteria</taxon>
        <taxon>Pseudomonadati</taxon>
        <taxon>Pseudomonadota</taxon>
        <taxon>Alphaproteobacteria</taxon>
        <taxon>Sphingomonadales</taxon>
        <taxon>Sphingomonadaceae</taxon>
        <taxon>Novosphingobium</taxon>
    </lineage>
</organism>
<gene>
    <name evidence="2" type="ORF">PQ457_16885</name>
</gene>
<keyword evidence="2" id="KW-0614">Plasmid</keyword>
<dbReference type="InterPro" id="IPR041698">
    <property type="entry name" value="Methyltransf_25"/>
</dbReference>
<dbReference type="CDD" id="cd02440">
    <property type="entry name" value="AdoMet_MTases"/>
    <property type="match status" value="1"/>
</dbReference>
<evidence type="ECO:0000313" key="2">
    <source>
        <dbReference type="EMBL" id="WCT79741.1"/>
    </source>
</evidence>
<keyword evidence="2" id="KW-0808">Transferase</keyword>
<evidence type="ECO:0000313" key="3">
    <source>
        <dbReference type="Proteomes" id="UP001218231"/>
    </source>
</evidence>
<dbReference type="GO" id="GO:0032259">
    <property type="term" value="P:methylation"/>
    <property type="evidence" value="ECO:0007669"/>
    <property type="project" value="UniProtKB-KW"/>
</dbReference>
<protein>
    <submittedName>
        <fullName evidence="2">Class I SAM-dependent methyltransferase</fullName>
    </submittedName>
</protein>
<dbReference type="GO" id="GO:0008168">
    <property type="term" value="F:methyltransferase activity"/>
    <property type="evidence" value="ECO:0007669"/>
    <property type="project" value="UniProtKB-KW"/>
</dbReference>
<feature type="domain" description="Methyltransferase" evidence="1">
    <location>
        <begin position="191"/>
        <end position="287"/>
    </location>
</feature>
<accession>A0ABY7U2L9</accession>
<dbReference type="InterPro" id="IPR029063">
    <property type="entry name" value="SAM-dependent_MTases_sf"/>
</dbReference>
<evidence type="ECO:0000259" key="1">
    <source>
        <dbReference type="Pfam" id="PF13649"/>
    </source>
</evidence>
<dbReference type="Pfam" id="PF13649">
    <property type="entry name" value="Methyltransf_25"/>
    <property type="match status" value="1"/>
</dbReference>
<sequence>MSSPFQPALSHPMLPEASHDEMAQQLFVRDLKMWLGSEIEPLQGELARKLDPGATHNDRDAETFARLHEQPAFRSWAGTFRASQELMWDDVWHSVERQGDALDTLAQEATLGSLTLDPDFVPPAYLVDGHVHIMPGGYAFDAPGVRQGAMMDRGGAVYMLGRNGGFLNDGRGKTVLGHLYALYPDLQPKRILELGCGVGTSLVPVAQAFPEAETYGLDVGASMLRYAHARAGHMGAAIHFVQGDAEHAPFPDGDFDLVFSAALMHETSAEAIGQILAESRRLLRPGGVAIHLEVPSRYDSLDLWSQIRAQVERDYNNEPAWQAATSADYDALMRAAGFDDVAVGFQDAAWAPQPGQGGFGGESKGVFRSWFVASGRQRG</sequence>